<gene>
    <name evidence="1" type="ORF">WDJ61_11350</name>
</gene>
<keyword evidence="2" id="KW-1185">Reference proteome</keyword>
<dbReference type="Proteomes" id="UP001387364">
    <property type="component" value="Chromosome"/>
</dbReference>
<dbReference type="EMBL" id="CP147404">
    <property type="protein sequence ID" value="WXB91864.1"/>
    <property type="molecule type" value="Genomic_DNA"/>
</dbReference>
<dbReference type="RefSeq" id="WP_338749782.1">
    <property type="nucleotide sequence ID" value="NZ_CP147404.1"/>
</dbReference>
<proteinExistence type="predicted"/>
<organism evidence="1 2">
    <name type="scientific">Bacillus kandeliae</name>
    <dbReference type="NCBI Taxonomy" id="3129297"/>
    <lineage>
        <taxon>Bacteria</taxon>
        <taxon>Bacillati</taxon>
        <taxon>Bacillota</taxon>
        <taxon>Bacilli</taxon>
        <taxon>Bacillales</taxon>
        <taxon>Bacillaceae</taxon>
        <taxon>Bacillus</taxon>
    </lineage>
</organism>
<accession>A0ABZ2N2S7</accession>
<sequence length="107" mass="12685">MLRRAIDRIQARYGWTDDYVLYQLPLARVMQLFKDITQYRYEEQKDRYKEQAFNAWISYRLRAGENGKDFTEFLNMLNLGEEPQHVTKEEALSKAKSILGMLKGGES</sequence>
<evidence type="ECO:0000313" key="1">
    <source>
        <dbReference type="EMBL" id="WXB91864.1"/>
    </source>
</evidence>
<reference evidence="1 2" key="1">
    <citation type="submission" date="2024-02" db="EMBL/GenBank/DDBJ databases">
        <title>Seven novel Bacillus-like species.</title>
        <authorList>
            <person name="Liu G."/>
        </authorList>
    </citation>
    <scope>NUCLEOTIDE SEQUENCE [LARGE SCALE GENOMIC DNA]</scope>
    <source>
        <strain evidence="1 2">FJAT-52991</strain>
    </source>
</reference>
<evidence type="ECO:0008006" key="3">
    <source>
        <dbReference type="Google" id="ProtNLM"/>
    </source>
</evidence>
<protein>
    <recommendedName>
        <fullName evidence="3">Phage portal protein</fullName>
    </recommendedName>
</protein>
<evidence type="ECO:0000313" key="2">
    <source>
        <dbReference type="Proteomes" id="UP001387364"/>
    </source>
</evidence>
<name>A0ABZ2N2S7_9BACI</name>